<keyword evidence="4" id="KW-1185">Reference proteome</keyword>
<evidence type="ECO:0000256" key="1">
    <source>
        <dbReference type="ARBA" id="ARBA00022795"/>
    </source>
</evidence>
<dbReference type="Gene3D" id="1.20.58.300">
    <property type="entry name" value="FlgN-like"/>
    <property type="match status" value="1"/>
</dbReference>
<keyword evidence="1" id="KW-1005">Bacterial flagellum biogenesis</keyword>
<keyword evidence="3" id="KW-0969">Cilium</keyword>
<evidence type="ECO:0000313" key="3">
    <source>
        <dbReference type="EMBL" id="MFL0269677.1"/>
    </source>
</evidence>
<keyword evidence="2" id="KW-0175">Coiled coil</keyword>
<name>A0ABW8TVF2_9CLOT</name>
<dbReference type="InterPro" id="IPR036679">
    <property type="entry name" value="FlgN-like_sf"/>
</dbReference>
<keyword evidence="3" id="KW-0966">Cell projection</keyword>
<dbReference type="Proteomes" id="UP001623661">
    <property type="component" value="Unassembled WGS sequence"/>
</dbReference>
<keyword evidence="3" id="KW-0282">Flagellum</keyword>
<dbReference type="RefSeq" id="WP_406766302.1">
    <property type="nucleotide sequence ID" value="NZ_JBJHZY010000004.1"/>
</dbReference>
<reference evidence="3 4" key="1">
    <citation type="submission" date="2024-11" db="EMBL/GenBank/DDBJ databases">
        <authorList>
            <person name="Heng Y.C."/>
            <person name="Lim A.C.H."/>
            <person name="Lee J.K.Y."/>
            <person name="Kittelmann S."/>
        </authorList>
    </citation>
    <scope>NUCLEOTIDE SEQUENCE [LARGE SCALE GENOMIC DNA]</scope>
    <source>
        <strain evidence="3 4">WILCCON 0202</strain>
    </source>
</reference>
<proteinExistence type="predicted"/>
<gene>
    <name evidence="3" type="ORF">ACJDUH_16490</name>
</gene>
<feature type="coiled-coil region" evidence="2">
    <location>
        <begin position="6"/>
        <end position="97"/>
    </location>
</feature>
<protein>
    <submittedName>
        <fullName evidence="3">Flagellar protein FlgN</fullName>
    </submittedName>
</protein>
<dbReference type="Pfam" id="PF05130">
    <property type="entry name" value="FlgN"/>
    <property type="match status" value="1"/>
</dbReference>
<dbReference type="InterPro" id="IPR007809">
    <property type="entry name" value="FlgN-like"/>
</dbReference>
<organism evidence="3 4">
    <name type="scientific">Candidatus Clostridium radicumherbarum</name>
    <dbReference type="NCBI Taxonomy" id="3381662"/>
    <lineage>
        <taxon>Bacteria</taxon>
        <taxon>Bacillati</taxon>
        <taxon>Bacillota</taxon>
        <taxon>Clostridia</taxon>
        <taxon>Eubacteriales</taxon>
        <taxon>Clostridiaceae</taxon>
        <taxon>Clostridium</taxon>
    </lineage>
</organism>
<evidence type="ECO:0000256" key="2">
    <source>
        <dbReference type="SAM" id="Coils"/>
    </source>
</evidence>
<dbReference type="EMBL" id="JBJHZY010000004">
    <property type="protein sequence ID" value="MFL0269677.1"/>
    <property type="molecule type" value="Genomic_DNA"/>
</dbReference>
<dbReference type="SUPFAM" id="SSF140566">
    <property type="entry name" value="FlgN-like"/>
    <property type="match status" value="1"/>
</dbReference>
<accession>A0ABW8TVF2</accession>
<sequence length="136" mass="15860">MKEELNIILINELQAMEGLLKALEKQHSCLIESDAVTLENCVKEIDTYNRKIAEWEVKRREITQGGAMREVIHEAKDDNLEDNYRKLRRIIEETKLQKDTNELLIKQGLGFANRILNILNPSRSPKTYNSFGKVYK</sequence>
<comment type="caution">
    <text evidence="3">The sequence shown here is derived from an EMBL/GenBank/DDBJ whole genome shotgun (WGS) entry which is preliminary data.</text>
</comment>
<evidence type="ECO:0000313" key="4">
    <source>
        <dbReference type="Proteomes" id="UP001623661"/>
    </source>
</evidence>